<evidence type="ECO:0000256" key="5">
    <source>
        <dbReference type="ARBA" id="ARBA00022917"/>
    </source>
</evidence>
<dbReference type="InterPro" id="IPR002314">
    <property type="entry name" value="aa-tRNA-synt_IIb"/>
</dbReference>
<dbReference type="RefSeq" id="WP_258210666.1">
    <property type="nucleotide sequence ID" value="NZ_CP102734.1"/>
</dbReference>
<dbReference type="Gene3D" id="3.40.50.800">
    <property type="entry name" value="Anticodon-binding domain"/>
    <property type="match status" value="1"/>
</dbReference>
<evidence type="ECO:0000256" key="7">
    <source>
        <dbReference type="ARBA" id="ARBA00047671"/>
    </source>
</evidence>
<evidence type="ECO:0000256" key="4">
    <source>
        <dbReference type="ARBA" id="ARBA00022840"/>
    </source>
</evidence>
<evidence type="ECO:0000313" key="10">
    <source>
        <dbReference type="EMBL" id="UVD81492.1"/>
    </source>
</evidence>
<comment type="domain">
    <text evidence="8">Consists of three domains: the N-terminal catalytic domain, the anticodon-binding domain and the C-terminal extension.</text>
</comment>
<dbReference type="PROSITE" id="PS50862">
    <property type="entry name" value="AA_TRNA_LIGASE_II"/>
    <property type="match status" value="1"/>
</dbReference>
<dbReference type="InterPro" id="IPR016061">
    <property type="entry name" value="Pro-tRNA_ligase_II_C"/>
</dbReference>
<gene>
    <name evidence="8 10" type="primary">proS</name>
    <name evidence="10" type="ORF">NV226_02020</name>
</gene>
<organism evidence="10 11">
    <name type="scientific">Mycoplasma iguanae</name>
    <dbReference type="NCBI Taxonomy" id="292461"/>
    <lineage>
        <taxon>Bacteria</taxon>
        <taxon>Bacillati</taxon>
        <taxon>Mycoplasmatota</taxon>
        <taxon>Mollicutes</taxon>
        <taxon>Mycoplasmataceae</taxon>
        <taxon>Mycoplasma</taxon>
    </lineage>
</organism>
<dbReference type="InterPro" id="IPR004154">
    <property type="entry name" value="Anticodon-bd"/>
</dbReference>
<comment type="subcellular location">
    <subcellularLocation>
        <location evidence="8">Cytoplasm</location>
    </subcellularLocation>
</comment>
<comment type="similarity">
    <text evidence="8">Belongs to the class-II aminoacyl-tRNA synthetase family. ProS type 3 subfamily.</text>
</comment>
<dbReference type="InterPro" id="IPR017449">
    <property type="entry name" value="Pro-tRNA_synth_II"/>
</dbReference>
<name>A0ABY5RAW5_9MOLU</name>
<comment type="catalytic activity">
    <reaction evidence="7 8">
        <text>tRNA(Pro) + L-proline + ATP = L-prolyl-tRNA(Pro) + AMP + diphosphate</text>
        <dbReference type="Rhea" id="RHEA:14305"/>
        <dbReference type="Rhea" id="RHEA-COMP:9700"/>
        <dbReference type="Rhea" id="RHEA-COMP:9702"/>
        <dbReference type="ChEBI" id="CHEBI:30616"/>
        <dbReference type="ChEBI" id="CHEBI:33019"/>
        <dbReference type="ChEBI" id="CHEBI:60039"/>
        <dbReference type="ChEBI" id="CHEBI:78442"/>
        <dbReference type="ChEBI" id="CHEBI:78532"/>
        <dbReference type="ChEBI" id="CHEBI:456215"/>
        <dbReference type="EC" id="6.1.1.15"/>
    </reaction>
</comment>
<sequence>MKQLEKITPWKEDFARWYTDVIKGGELMEYGPIKGTIYFKPNSYAIWENIQKHLSEVFARKGVKNVYLPMLIPQSFIEKEKEHVKGFAPELATVTHVGENKLQENLYIRPTSEVLFGDYFKKVINSYKDLPLLLNQWTSVIRWEKTTNPFLRTSEFLWQEGHTSHNSSIDARKFSREMIKAYAKFSKDYLAIPTIIGKKTPREKFAGACTTYTIEGMMKDGKALQMGTSHYLAQKFSKVYNVTFKNKDNVSEYVYQTSWGVSTRLLGALIMTHGDDRGIILPPKIAPVQVDILELFADKNPQVSKVVDELEKNISKIYKVRVDRSDKSLGFKAANSEIQGVPLRIEVGPKDLENDEVLLVRRDNLTKIRVPLAEVRTWVGDLLKKIQQDMYEKAKKRLLDNIVKPETYEQFKKSIQEQKFAIIPFNGSAEEEEKIQQETGATARCILLDCSLNNEKENKKSKCLISNKKSKRWVVFAKSY</sequence>
<keyword evidence="4 8" id="KW-0067">ATP-binding</keyword>
<dbReference type="SMART" id="SM00946">
    <property type="entry name" value="ProRS-C_1"/>
    <property type="match status" value="1"/>
</dbReference>
<evidence type="ECO:0000256" key="6">
    <source>
        <dbReference type="ARBA" id="ARBA00023146"/>
    </source>
</evidence>
<evidence type="ECO:0000256" key="1">
    <source>
        <dbReference type="ARBA" id="ARBA00022490"/>
    </source>
</evidence>
<dbReference type="PANTHER" id="PTHR43382:SF3">
    <property type="entry name" value="PROLINE--TRNA LIGASE, CHLOROPLASTIC_MITOCHONDRIAL"/>
    <property type="match status" value="1"/>
</dbReference>
<protein>
    <recommendedName>
        <fullName evidence="8">Proline--tRNA ligase</fullName>
        <ecNumber evidence="8">6.1.1.15</ecNumber>
    </recommendedName>
    <alternativeName>
        <fullName evidence="8">Prolyl-tRNA synthetase</fullName>
        <shortName evidence="8">ProRS</shortName>
    </alternativeName>
</protein>
<dbReference type="CDD" id="cd00778">
    <property type="entry name" value="ProRS_core_arch_euk"/>
    <property type="match status" value="1"/>
</dbReference>
<dbReference type="Pfam" id="PF00587">
    <property type="entry name" value="tRNA-synt_2b"/>
    <property type="match status" value="1"/>
</dbReference>
<dbReference type="HAMAP" id="MF_01571">
    <property type="entry name" value="Pro_tRNA_synth_type3"/>
    <property type="match status" value="1"/>
</dbReference>
<dbReference type="InterPro" id="IPR002316">
    <property type="entry name" value="Pro-tRNA-ligase_IIa"/>
</dbReference>
<keyword evidence="11" id="KW-1185">Reference proteome</keyword>
<dbReference type="InterPro" id="IPR006195">
    <property type="entry name" value="aa-tRNA-synth_II"/>
</dbReference>
<dbReference type="InterPro" id="IPR033721">
    <property type="entry name" value="ProRS_core_arch_euk"/>
</dbReference>
<reference evidence="10" key="1">
    <citation type="submission" date="2022-08" db="EMBL/GenBank/DDBJ databases">
        <title>Complete genome of Mycoplasma iguanae type strain 2327.</title>
        <authorList>
            <person name="Spergser J."/>
        </authorList>
    </citation>
    <scope>NUCLEOTIDE SEQUENCE</scope>
    <source>
        <strain evidence="10">2327</strain>
    </source>
</reference>
<dbReference type="PANTHER" id="PTHR43382">
    <property type="entry name" value="PROLYL-TRNA SYNTHETASE"/>
    <property type="match status" value="1"/>
</dbReference>
<accession>A0ABY5RAW5</accession>
<dbReference type="Pfam" id="PF09180">
    <property type="entry name" value="ProRS-C_1"/>
    <property type="match status" value="1"/>
</dbReference>
<comment type="subunit">
    <text evidence="8">Homodimer.</text>
</comment>
<dbReference type="InterPro" id="IPR004499">
    <property type="entry name" value="Pro-tRNA-ligase_IIa_arc-type"/>
</dbReference>
<dbReference type="Gene3D" id="3.30.110.30">
    <property type="entry name" value="C-terminal domain of ProRS"/>
    <property type="match status" value="1"/>
</dbReference>
<keyword evidence="2 8" id="KW-0436">Ligase</keyword>
<dbReference type="InterPro" id="IPR036621">
    <property type="entry name" value="Anticodon-bd_dom_sf"/>
</dbReference>
<dbReference type="PRINTS" id="PR01046">
    <property type="entry name" value="TRNASYNTHPRO"/>
</dbReference>
<evidence type="ECO:0000256" key="8">
    <source>
        <dbReference type="HAMAP-Rule" id="MF_01571"/>
    </source>
</evidence>
<evidence type="ECO:0000259" key="9">
    <source>
        <dbReference type="PROSITE" id="PS50862"/>
    </source>
</evidence>
<keyword evidence="3 8" id="KW-0547">Nucleotide-binding</keyword>
<proteinExistence type="inferred from homology"/>
<dbReference type="EC" id="6.1.1.15" evidence="8"/>
<dbReference type="SUPFAM" id="SSF55681">
    <property type="entry name" value="Class II aaRS and biotin synthetases"/>
    <property type="match status" value="1"/>
</dbReference>
<dbReference type="InterPro" id="IPR045864">
    <property type="entry name" value="aa-tRNA-synth_II/BPL/LPL"/>
</dbReference>
<dbReference type="SUPFAM" id="SSF64586">
    <property type="entry name" value="C-terminal domain of ProRS"/>
    <property type="match status" value="1"/>
</dbReference>
<comment type="function">
    <text evidence="8">Catalyzes the attachment of proline to tRNA(Pro) in a two-step reaction: proline is first activated by ATP to form Pro-AMP and then transferred to the acceptor end of tRNA(Pro).</text>
</comment>
<evidence type="ECO:0000256" key="3">
    <source>
        <dbReference type="ARBA" id="ARBA00022741"/>
    </source>
</evidence>
<evidence type="ECO:0000256" key="2">
    <source>
        <dbReference type="ARBA" id="ARBA00022598"/>
    </source>
</evidence>
<dbReference type="SUPFAM" id="SSF52954">
    <property type="entry name" value="Class II aaRS ABD-related"/>
    <property type="match status" value="1"/>
</dbReference>
<keyword evidence="6 8" id="KW-0030">Aminoacyl-tRNA synthetase</keyword>
<dbReference type="Proteomes" id="UP001059252">
    <property type="component" value="Chromosome"/>
</dbReference>
<feature type="domain" description="Aminoacyl-transfer RNA synthetases class-II family profile" evidence="9">
    <location>
        <begin position="35"/>
        <end position="282"/>
    </location>
</feature>
<dbReference type="Pfam" id="PF03129">
    <property type="entry name" value="HGTP_anticodon"/>
    <property type="match status" value="1"/>
</dbReference>
<evidence type="ECO:0000313" key="11">
    <source>
        <dbReference type="Proteomes" id="UP001059252"/>
    </source>
</evidence>
<dbReference type="NCBIfam" id="TIGR00408">
    <property type="entry name" value="proS_fam_I"/>
    <property type="match status" value="1"/>
</dbReference>
<dbReference type="Gene3D" id="3.30.930.10">
    <property type="entry name" value="Bira Bifunctional Protein, Domain 2"/>
    <property type="match status" value="1"/>
</dbReference>
<dbReference type="EMBL" id="CP102734">
    <property type="protein sequence ID" value="UVD81492.1"/>
    <property type="molecule type" value="Genomic_DNA"/>
</dbReference>
<dbReference type="GO" id="GO:0004827">
    <property type="term" value="F:proline-tRNA ligase activity"/>
    <property type="evidence" value="ECO:0007669"/>
    <property type="project" value="UniProtKB-EC"/>
</dbReference>
<keyword evidence="5 8" id="KW-0648">Protein biosynthesis</keyword>
<keyword evidence="1 8" id="KW-0963">Cytoplasm</keyword>